<keyword evidence="2" id="KW-0812">Transmembrane</keyword>
<feature type="compositionally biased region" description="Basic and acidic residues" evidence="1">
    <location>
        <begin position="184"/>
        <end position="193"/>
    </location>
</feature>
<sequence length="470" mass="51805">MNDSHVTQCPHCQTRFRVTAAQLGMAHGAVRCGACLKVFNAAEQLGLPVQPFDAPPADGADGLAQLAAGTQAAGLAALKRSGEPAERPRAAPPLPPVETPPARPQPEPEPEPDDLPRAADNPPPPPQAPGPARAEQTLWIHDDLDLDSLDLDEELAKLEPDSFELSQELRHRQPPQMPSISVLDEPREPHDESWAEALLLDQSPRADIAVAEEAAPGQRRTAEPTLTLDAMDDLDAFDSLDEALADPEDDAREAAHLRSLSAQRDGAPARHAEAGARQEPQWRDEPRLRDESLRHLQDEPLQLDWQPQRPQWGRRLLWAVLLLLALAALAGQYLYFNFDALARQERWRPWLEQLCQPLGCALPARVDVGQIKSSNLVVRSHPRHPGALSVDAILYNRADFAQPFPLLELRFEDLNGRALASRRFKPAEYLAGELAGSLEMPPQTPIHIALEILDPGAQAVNYRLEFHSPD</sequence>
<feature type="region of interest" description="Disordered" evidence="1">
    <location>
        <begin position="260"/>
        <end position="285"/>
    </location>
</feature>
<dbReference type="EMBL" id="LT629780">
    <property type="protein sequence ID" value="SDU11081.1"/>
    <property type="molecule type" value="Genomic_DNA"/>
</dbReference>
<evidence type="ECO:0000256" key="2">
    <source>
        <dbReference type="SAM" id="Phobius"/>
    </source>
</evidence>
<organism evidence="4 5">
    <name type="scientific">Geopseudomonas guangdongensis</name>
    <dbReference type="NCBI Taxonomy" id="1245526"/>
    <lineage>
        <taxon>Bacteria</taxon>
        <taxon>Pseudomonadati</taxon>
        <taxon>Pseudomonadota</taxon>
        <taxon>Gammaproteobacteria</taxon>
        <taxon>Pseudomonadales</taxon>
        <taxon>Pseudomonadaceae</taxon>
        <taxon>Geopseudomonas</taxon>
    </lineage>
</organism>
<dbReference type="RefSeq" id="WP_090213182.1">
    <property type="nucleotide sequence ID" value="NZ_LT629780.1"/>
</dbReference>
<dbReference type="NCBIfam" id="TIGR02098">
    <property type="entry name" value="MJ0042_CXXC"/>
    <property type="match status" value="1"/>
</dbReference>
<dbReference type="AlphaFoldDB" id="A0A1H2FUS6"/>
<dbReference type="Pfam" id="PF13719">
    <property type="entry name" value="Zn_ribbon_5"/>
    <property type="match status" value="1"/>
</dbReference>
<keyword evidence="2" id="KW-0472">Membrane</keyword>
<feature type="region of interest" description="Disordered" evidence="1">
    <location>
        <begin position="158"/>
        <end position="193"/>
    </location>
</feature>
<name>A0A1H2FUS6_9GAMM</name>
<dbReference type="Pfam" id="PF11906">
    <property type="entry name" value="DUF3426"/>
    <property type="match status" value="1"/>
</dbReference>
<evidence type="ECO:0000313" key="5">
    <source>
        <dbReference type="Proteomes" id="UP000243063"/>
    </source>
</evidence>
<dbReference type="InterPro" id="IPR011723">
    <property type="entry name" value="Znf/thioredoxin_put"/>
</dbReference>
<feature type="compositionally biased region" description="Basic and acidic residues" evidence="1">
    <location>
        <begin position="80"/>
        <end position="89"/>
    </location>
</feature>
<keyword evidence="2" id="KW-1133">Transmembrane helix</keyword>
<evidence type="ECO:0000259" key="3">
    <source>
        <dbReference type="Pfam" id="PF13719"/>
    </source>
</evidence>
<feature type="compositionally biased region" description="Pro residues" evidence="1">
    <location>
        <begin position="90"/>
        <end position="107"/>
    </location>
</feature>
<evidence type="ECO:0000256" key="1">
    <source>
        <dbReference type="SAM" id="MobiDB-lite"/>
    </source>
</evidence>
<proteinExistence type="predicted"/>
<keyword evidence="5" id="KW-1185">Reference proteome</keyword>
<dbReference type="Proteomes" id="UP000243063">
    <property type="component" value="Chromosome I"/>
</dbReference>
<reference evidence="5" key="1">
    <citation type="submission" date="2016-10" db="EMBL/GenBank/DDBJ databases">
        <authorList>
            <person name="Varghese N."/>
            <person name="Submissions S."/>
        </authorList>
    </citation>
    <scope>NUCLEOTIDE SEQUENCE [LARGE SCALE GENOMIC DNA]</scope>
    <source>
        <strain evidence="5">CCTCC 2012022</strain>
    </source>
</reference>
<gene>
    <name evidence="4" type="ORF">SAMN05216580_1414</name>
</gene>
<feature type="compositionally biased region" description="Basic and acidic residues" evidence="1">
    <location>
        <begin position="267"/>
        <end position="285"/>
    </location>
</feature>
<feature type="transmembrane region" description="Helical" evidence="2">
    <location>
        <begin position="316"/>
        <end position="336"/>
    </location>
</feature>
<accession>A0A1H2FUS6</accession>
<dbReference type="InterPro" id="IPR021834">
    <property type="entry name" value="DUF3426"/>
</dbReference>
<dbReference type="OrthoDB" id="5294582at2"/>
<evidence type="ECO:0000313" key="4">
    <source>
        <dbReference type="EMBL" id="SDU11081.1"/>
    </source>
</evidence>
<feature type="region of interest" description="Disordered" evidence="1">
    <location>
        <begin position="75"/>
        <end position="133"/>
    </location>
</feature>
<feature type="domain" description="Zinc finger/thioredoxin putative" evidence="3">
    <location>
        <begin position="7"/>
        <end position="41"/>
    </location>
</feature>
<protein>
    <submittedName>
        <fullName evidence="4">MJ0042 family finger-like domain-containing protein</fullName>
    </submittedName>
</protein>
<dbReference type="STRING" id="1245526.SAMN05216580_1414"/>